<dbReference type="Gene3D" id="2.40.50.100">
    <property type="match status" value="1"/>
</dbReference>
<comment type="subcellular location">
    <subcellularLocation>
        <location evidence="1">Cell envelope</location>
    </subcellularLocation>
</comment>
<dbReference type="InterPro" id="IPR050465">
    <property type="entry name" value="UPF0194_transport"/>
</dbReference>
<dbReference type="Proteomes" id="UP000186666">
    <property type="component" value="Unassembled WGS sequence"/>
</dbReference>
<evidence type="ECO:0000256" key="2">
    <source>
        <dbReference type="ARBA" id="ARBA00023054"/>
    </source>
</evidence>
<feature type="region of interest" description="Disordered" evidence="3">
    <location>
        <begin position="209"/>
        <end position="236"/>
    </location>
</feature>
<evidence type="ECO:0000256" key="3">
    <source>
        <dbReference type="SAM" id="MobiDB-lite"/>
    </source>
</evidence>
<dbReference type="PANTHER" id="PTHR32347:SF14">
    <property type="entry name" value="EFFLUX SYSTEM COMPONENT YKNX-RELATED"/>
    <property type="match status" value="1"/>
</dbReference>
<organism evidence="4 5">
    <name type="scientific">Paenibacillus macquariensis</name>
    <dbReference type="NCBI Taxonomy" id="948756"/>
    <lineage>
        <taxon>Bacteria</taxon>
        <taxon>Bacillati</taxon>
        <taxon>Bacillota</taxon>
        <taxon>Bacilli</taxon>
        <taxon>Bacillales</taxon>
        <taxon>Paenibacillaceae</taxon>
        <taxon>Paenibacillus</taxon>
    </lineage>
</organism>
<proteinExistence type="predicted"/>
<name>A0ABY1JNG3_9BACL</name>
<evidence type="ECO:0000256" key="1">
    <source>
        <dbReference type="ARBA" id="ARBA00004196"/>
    </source>
</evidence>
<keyword evidence="5" id="KW-1185">Reference proteome</keyword>
<feature type="compositionally biased region" description="Polar residues" evidence="3">
    <location>
        <begin position="209"/>
        <end position="229"/>
    </location>
</feature>
<dbReference type="RefSeq" id="WP_068581026.1">
    <property type="nucleotide sequence ID" value="NZ_FTNK01000002.1"/>
</dbReference>
<evidence type="ECO:0000313" key="4">
    <source>
        <dbReference type="EMBL" id="SIQ49821.1"/>
    </source>
</evidence>
<gene>
    <name evidence="4" type="ORF">SAMN05421578_102262</name>
</gene>
<evidence type="ECO:0000313" key="5">
    <source>
        <dbReference type="Proteomes" id="UP000186666"/>
    </source>
</evidence>
<reference evidence="4 5" key="1">
    <citation type="submission" date="2017-01" db="EMBL/GenBank/DDBJ databases">
        <authorList>
            <person name="Varghese N."/>
            <person name="Submissions S."/>
        </authorList>
    </citation>
    <scope>NUCLEOTIDE SEQUENCE [LARGE SCALE GENOMIC DNA]</scope>
    <source>
        <strain evidence="4 5">ATCC 23464</strain>
    </source>
</reference>
<dbReference type="SUPFAM" id="SSF111369">
    <property type="entry name" value="HlyD-like secretion proteins"/>
    <property type="match status" value="1"/>
</dbReference>
<keyword evidence="2" id="KW-0175">Coiled coil</keyword>
<protein>
    <submittedName>
        <fullName evidence="4">HlyD family secretion protein</fullName>
    </submittedName>
</protein>
<dbReference type="EMBL" id="FTNK01000002">
    <property type="protein sequence ID" value="SIQ49821.1"/>
    <property type="molecule type" value="Genomic_DNA"/>
</dbReference>
<accession>A0ABY1JNG3</accession>
<sequence length="236" mass="24973">MKKGYKNLIVICACVVVVGAGGTYFVQKTTASPKMEIAIITYSVKKGDLSKTVSSSGNIEASESVDLSFSGKSKVTQIHVNAGDSVTKGQVLAEMDATSVNNALLLAQANYDSAVAKLKSIEAGTDTSTISDQKYQVSKAKLDVTSAQTELSNVKKISSAFYLQQQVDLAKAAVISAQTILDQEKEGTDQSKTLFAQVALENAQNAYKQAATQQSNKDSLQTSLSSLQNKLAGKKS</sequence>
<dbReference type="PANTHER" id="PTHR32347">
    <property type="entry name" value="EFFLUX SYSTEM COMPONENT YKNX-RELATED"/>
    <property type="match status" value="1"/>
</dbReference>
<comment type="caution">
    <text evidence="4">The sequence shown here is derived from an EMBL/GenBank/DDBJ whole genome shotgun (WGS) entry which is preliminary data.</text>
</comment>